<organism evidence="6 8">
    <name type="scientific">Rotaria magnacalcarata</name>
    <dbReference type="NCBI Taxonomy" id="392030"/>
    <lineage>
        <taxon>Eukaryota</taxon>
        <taxon>Metazoa</taxon>
        <taxon>Spiralia</taxon>
        <taxon>Gnathifera</taxon>
        <taxon>Rotifera</taxon>
        <taxon>Eurotatoria</taxon>
        <taxon>Bdelloidea</taxon>
        <taxon>Philodinida</taxon>
        <taxon>Philodinidae</taxon>
        <taxon>Rotaria</taxon>
    </lineage>
</organism>
<evidence type="ECO:0000256" key="1">
    <source>
        <dbReference type="ARBA" id="ARBA00007381"/>
    </source>
</evidence>
<name>A0A814SVD9_9BILA</name>
<dbReference type="Proteomes" id="UP000663855">
    <property type="component" value="Unassembled WGS sequence"/>
</dbReference>
<gene>
    <name evidence="7" type="ORF">BYL167_LOCUS58089</name>
    <name evidence="6" type="ORF">CJN711_LOCUS9553</name>
</gene>
<dbReference type="Gene3D" id="2.60.34.10">
    <property type="entry name" value="Substrate Binding Domain Of DNAk, Chain A, domain 1"/>
    <property type="match status" value="1"/>
</dbReference>
<dbReference type="InterPro" id="IPR013126">
    <property type="entry name" value="Hsp_70_fam"/>
</dbReference>
<dbReference type="SUPFAM" id="SSF100934">
    <property type="entry name" value="Heat shock protein 70kD (HSP70), C-terminal subdomain"/>
    <property type="match status" value="1"/>
</dbReference>
<evidence type="ECO:0008006" key="9">
    <source>
        <dbReference type="Google" id="ProtNLM"/>
    </source>
</evidence>
<dbReference type="Pfam" id="PF00012">
    <property type="entry name" value="HSP70"/>
    <property type="match status" value="1"/>
</dbReference>
<dbReference type="InterPro" id="IPR029048">
    <property type="entry name" value="HSP70_C_sf"/>
</dbReference>
<comment type="caution">
    <text evidence="6">The sequence shown here is derived from an EMBL/GenBank/DDBJ whole genome shotgun (WGS) entry which is preliminary data.</text>
</comment>
<dbReference type="GO" id="GO:0005524">
    <property type="term" value="F:ATP binding"/>
    <property type="evidence" value="ECO:0007669"/>
    <property type="project" value="UniProtKB-KW"/>
</dbReference>
<feature type="non-terminal residue" evidence="6">
    <location>
        <position position="1"/>
    </location>
</feature>
<dbReference type="AlphaFoldDB" id="A0A814SVD9"/>
<dbReference type="GO" id="GO:0140662">
    <property type="term" value="F:ATP-dependent protein folding chaperone"/>
    <property type="evidence" value="ECO:0007669"/>
    <property type="project" value="InterPro"/>
</dbReference>
<dbReference type="PANTHER" id="PTHR19375">
    <property type="entry name" value="HEAT SHOCK PROTEIN 70KDA"/>
    <property type="match status" value="1"/>
</dbReference>
<dbReference type="EMBL" id="CAJNOV010003705">
    <property type="protein sequence ID" value="CAF1151537.1"/>
    <property type="molecule type" value="Genomic_DNA"/>
</dbReference>
<dbReference type="Proteomes" id="UP000681967">
    <property type="component" value="Unassembled WGS sequence"/>
</dbReference>
<dbReference type="FunFam" id="1.20.1270.10:FF:000001">
    <property type="entry name" value="Molecular chaperone DnaK"/>
    <property type="match status" value="1"/>
</dbReference>
<keyword evidence="2" id="KW-0547">Nucleotide-binding</keyword>
<accession>A0A814SVD9</accession>
<dbReference type="SUPFAM" id="SSF100920">
    <property type="entry name" value="Heat shock protein 70kD (HSP70), peptide-binding domain"/>
    <property type="match status" value="1"/>
</dbReference>
<protein>
    <recommendedName>
        <fullName evidence="9">Molecular chaperone DnaK</fullName>
    </recommendedName>
</protein>
<feature type="coiled-coil region" evidence="4">
    <location>
        <begin position="90"/>
        <end position="174"/>
    </location>
</feature>
<proteinExistence type="inferred from homology"/>
<dbReference type="Gene3D" id="1.20.1270.10">
    <property type="match status" value="1"/>
</dbReference>
<evidence type="ECO:0000256" key="3">
    <source>
        <dbReference type="ARBA" id="ARBA00022840"/>
    </source>
</evidence>
<evidence type="ECO:0000256" key="2">
    <source>
        <dbReference type="ARBA" id="ARBA00022741"/>
    </source>
</evidence>
<dbReference type="InterPro" id="IPR029047">
    <property type="entry name" value="HSP70_peptide-bd_sf"/>
</dbReference>
<evidence type="ECO:0000313" key="8">
    <source>
        <dbReference type="Proteomes" id="UP000663855"/>
    </source>
</evidence>
<keyword evidence="4" id="KW-0175">Coiled coil</keyword>
<keyword evidence="3" id="KW-0067">ATP-binding</keyword>
<dbReference type="EMBL" id="CAJOBH010226121">
    <property type="protein sequence ID" value="CAF5051138.1"/>
    <property type="molecule type" value="Genomic_DNA"/>
</dbReference>
<evidence type="ECO:0000256" key="5">
    <source>
        <dbReference type="SAM" id="MobiDB-lite"/>
    </source>
</evidence>
<evidence type="ECO:0000313" key="6">
    <source>
        <dbReference type="EMBL" id="CAF1151537.1"/>
    </source>
</evidence>
<evidence type="ECO:0000313" key="7">
    <source>
        <dbReference type="EMBL" id="CAF5051138.1"/>
    </source>
</evidence>
<feature type="region of interest" description="Disordered" evidence="5">
    <location>
        <begin position="181"/>
        <end position="217"/>
    </location>
</feature>
<reference evidence="6" key="1">
    <citation type="submission" date="2021-02" db="EMBL/GenBank/DDBJ databases">
        <authorList>
            <person name="Nowell W R."/>
        </authorList>
    </citation>
    <scope>NUCLEOTIDE SEQUENCE</scope>
</reference>
<sequence>SQVFSTAEDNQTSVDIRVVQGEREFAKDNKVLGQFRLDGIPSAPRGVPQIEVTFDIDANGIVNVSAKDKGTGKEQKITITSSGGLSKEDVERMVNEAKLHEEEDRKAKETVEKRNKLDAMILEVEKTIKENKDKLAEADVQATEQAIEKAKQALKDHAENADELQKATDELMQSSYKVAETLYKQKGGDQTAGEPSSAGNDEPKKKDDNGPIDADIS</sequence>
<evidence type="ECO:0000256" key="4">
    <source>
        <dbReference type="SAM" id="Coils"/>
    </source>
</evidence>
<comment type="similarity">
    <text evidence="1">Belongs to the heat shock protein 70 family.</text>
</comment>